<evidence type="ECO:0000259" key="9">
    <source>
        <dbReference type="Pfam" id="PF21216"/>
    </source>
</evidence>
<keyword evidence="4 7" id="KW-0224">Dipeptidase</keyword>
<feature type="binding site" evidence="7">
    <location>
        <position position="405"/>
    </location>
    <ligand>
        <name>Mn(2+)</name>
        <dbReference type="ChEBI" id="CHEBI:29035"/>
        <label>1</label>
    </ligand>
</feature>
<comment type="cofactor">
    <cofactor evidence="7">
        <name>Mn(2+)</name>
        <dbReference type="ChEBI" id="CHEBI:29035"/>
    </cofactor>
    <text evidence="7">Binds 2 manganese ions per subunit.</text>
</comment>
<dbReference type="Pfam" id="PF00557">
    <property type="entry name" value="Peptidase_M24"/>
    <property type="match status" value="1"/>
</dbReference>
<comment type="function">
    <text evidence="7">Splits dipeptides with a prolyl residue in the C-terminal position.</text>
</comment>
<gene>
    <name evidence="7" type="primary">pepQ</name>
    <name evidence="10" type="ORF">B0I24_10671</name>
</gene>
<evidence type="ECO:0000256" key="2">
    <source>
        <dbReference type="ARBA" id="ARBA00022723"/>
    </source>
</evidence>
<dbReference type="GO" id="GO:0004177">
    <property type="term" value="F:aminopeptidase activity"/>
    <property type="evidence" value="ECO:0007669"/>
    <property type="project" value="TreeGrafter"/>
</dbReference>
<dbReference type="InterPro" id="IPR022846">
    <property type="entry name" value="X_Pro_dipept"/>
</dbReference>
<dbReference type="InterPro" id="IPR036005">
    <property type="entry name" value="Creatinase/aminopeptidase-like"/>
</dbReference>
<feature type="binding site" evidence="7">
    <location>
        <position position="263"/>
    </location>
    <ligand>
        <name>Mn(2+)</name>
        <dbReference type="ChEBI" id="CHEBI:29035"/>
        <label>2</label>
    </ligand>
</feature>
<comment type="caution">
    <text evidence="10">The sequence shown here is derived from an EMBL/GenBank/DDBJ whole genome shotgun (WGS) entry which is preliminary data.</text>
</comment>
<keyword evidence="2 7" id="KW-0479">Metal-binding</keyword>
<evidence type="ECO:0000256" key="4">
    <source>
        <dbReference type="ARBA" id="ARBA00022997"/>
    </source>
</evidence>
<proteinExistence type="inferred from homology"/>
<dbReference type="EC" id="3.4.13.9" evidence="7"/>
<protein>
    <recommendedName>
        <fullName evidence="7">Xaa-Pro dipeptidase</fullName>
        <shortName evidence="7">X-Pro dipeptidase</shortName>
        <ecNumber evidence="7">3.4.13.9</ecNumber>
    </recommendedName>
    <alternativeName>
        <fullName evidence="7">Imidodipeptidase</fullName>
    </alternativeName>
    <alternativeName>
        <fullName evidence="7">Proline dipeptidase</fullName>
        <shortName evidence="7">Prolidase</shortName>
    </alternativeName>
</protein>
<feature type="binding site" evidence="7">
    <location>
        <position position="274"/>
    </location>
    <ligand>
        <name>Mn(2+)</name>
        <dbReference type="ChEBI" id="CHEBI:29035"/>
        <label>1</label>
    </ligand>
</feature>
<feature type="domain" description="Peptidase M24" evidence="8">
    <location>
        <begin position="185"/>
        <end position="451"/>
    </location>
</feature>
<dbReference type="Gene3D" id="3.40.350.10">
    <property type="entry name" value="Creatinase/prolidase N-terminal domain"/>
    <property type="match status" value="1"/>
</dbReference>
<feature type="domain" description="Xaa-Pro dipeptidase N-terminal" evidence="9">
    <location>
        <begin position="25"/>
        <end position="173"/>
    </location>
</feature>
<feature type="binding site" evidence="7">
    <location>
        <position position="444"/>
    </location>
    <ligand>
        <name>Mn(2+)</name>
        <dbReference type="ChEBI" id="CHEBI:29035"/>
        <label>2</label>
    </ligand>
</feature>
<evidence type="ECO:0000256" key="6">
    <source>
        <dbReference type="ARBA" id="ARBA00023211"/>
    </source>
</evidence>
<dbReference type="InterPro" id="IPR029149">
    <property type="entry name" value="Creatin/AminoP/Spt16_N"/>
</dbReference>
<dbReference type="NCBIfam" id="NF010133">
    <property type="entry name" value="PRK13607.1"/>
    <property type="match status" value="1"/>
</dbReference>
<keyword evidence="1 7" id="KW-0645">Protease</keyword>
<feature type="binding site" evidence="7">
    <location>
        <position position="444"/>
    </location>
    <ligand>
        <name>Mn(2+)</name>
        <dbReference type="ChEBI" id="CHEBI:29035"/>
        <label>1</label>
    </ligand>
</feature>
<dbReference type="EMBL" id="QLMD01000006">
    <property type="protein sequence ID" value="RAJ97008.1"/>
    <property type="molecule type" value="Genomic_DNA"/>
</dbReference>
<dbReference type="GO" id="GO:0102009">
    <property type="term" value="F:proline dipeptidase activity"/>
    <property type="evidence" value="ECO:0007669"/>
    <property type="project" value="UniProtKB-EC"/>
</dbReference>
<feature type="binding site" evidence="7">
    <location>
        <position position="274"/>
    </location>
    <ligand>
        <name>Mn(2+)</name>
        <dbReference type="ChEBI" id="CHEBI:29035"/>
        <label>2</label>
    </ligand>
</feature>
<feature type="binding site" evidence="7">
    <location>
        <position position="360"/>
    </location>
    <ligand>
        <name>Mn(2+)</name>
        <dbReference type="ChEBI" id="CHEBI:29035"/>
        <label>1</label>
    </ligand>
</feature>
<dbReference type="Gene3D" id="3.90.230.10">
    <property type="entry name" value="Creatinase/methionine aminopeptidase superfamily"/>
    <property type="match status" value="1"/>
</dbReference>
<comment type="similarity">
    <text evidence="7">Belongs to the peptidase M24B family. Bacterial-type prolidase subfamily.</text>
</comment>
<dbReference type="RefSeq" id="WP_157983249.1">
    <property type="nucleotide sequence ID" value="NZ_PIPK01000006.1"/>
</dbReference>
<dbReference type="InterPro" id="IPR000994">
    <property type="entry name" value="Pept_M24"/>
</dbReference>
<evidence type="ECO:0000256" key="7">
    <source>
        <dbReference type="HAMAP-Rule" id="MF_01279"/>
    </source>
</evidence>
<evidence type="ECO:0000256" key="1">
    <source>
        <dbReference type="ARBA" id="ARBA00022670"/>
    </source>
</evidence>
<accession>A0A327WYS5</accession>
<dbReference type="GO" id="GO:0016795">
    <property type="term" value="F:phosphoric triester hydrolase activity"/>
    <property type="evidence" value="ECO:0007669"/>
    <property type="project" value="InterPro"/>
</dbReference>
<comment type="catalytic activity">
    <reaction evidence="7">
        <text>Xaa-L-Pro dipeptide + H2O = an L-alpha-amino acid + L-proline</text>
        <dbReference type="Rhea" id="RHEA:76407"/>
        <dbReference type="ChEBI" id="CHEBI:15377"/>
        <dbReference type="ChEBI" id="CHEBI:59869"/>
        <dbReference type="ChEBI" id="CHEBI:60039"/>
        <dbReference type="ChEBI" id="CHEBI:195196"/>
        <dbReference type="EC" id="3.4.13.9"/>
    </reaction>
</comment>
<evidence type="ECO:0000313" key="11">
    <source>
        <dbReference type="Proteomes" id="UP000249203"/>
    </source>
</evidence>
<dbReference type="GO" id="GO:0046872">
    <property type="term" value="F:metal ion binding"/>
    <property type="evidence" value="ECO:0007669"/>
    <property type="project" value="UniProtKB-KW"/>
</dbReference>
<evidence type="ECO:0000256" key="5">
    <source>
        <dbReference type="ARBA" id="ARBA00023049"/>
    </source>
</evidence>
<organism evidence="10 11">
    <name type="scientific">Aliidiomarina maris</name>
    <dbReference type="NCBI Taxonomy" id="531312"/>
    <lineage>
        <taxon>Bacteria</taxon>
        <taxon>Pseudomonadati</taxon>
        <taxon>Pseudomonadota</taxon>
        <taxon>Gammaproteobacteria</taxon>
        <taxon>Alteromonadales</taxon>
        <taxon>Idiomarinaceae</taxon>
        <taxon>Aliidiomarina</taxon>
    </lineage>
</organism>
<evidence type="ECO:0000313" key="10">
    <source>
        <dbReference type="EMBL" id="RAJ97008.1"/>
    </source>
</evidence>
<dbReference type="InterPro" id="IPR052433">
    <property type="entry name" value="X-Pro_dipept-like"/>
</dbReference>
<dbReference type="PANTHER" id="PTHR43226:SF8">
    <property type="entry name" value="XAA-PRO DIPEPTIDASE"/>
    <property type="match status" value="1"/>
</dbReference>
<dbReference type="GO" id="GO:0006508">
    <property type="term" value="P:proteolysis"/>
    <property type="evidence" value="ECO:0007669"/>
    <property type="project" value="UniProtKB-KW"/>
</dbReference>
<name>A0A327WYS5_9GAMM</name>
<sequence length="464" mass="52677">MPISKSNQQLGSHLSPRVEGHNFEQYRAHFHDLKARYDRLLEAHDMDVLAVHAGQPKRHFMDDSEYDFRVNPHFKAICPLVDAPHSWVIMRQGAKPTLILFAPEDFWHEVVNIDDADWLPLFHVELITTPSDIERFIPYNKDRVAYLGEHIEVAQALGIMQVNPESLLHSLHYHRVFKSDYELQCIATANRIAAAGHEAVEAAFYAGRSEFECWLAYMQATQQGPTQAPYQSIVAQNQHAAILHYRGKSTQPLHGRLKSLMIDAGASYRGYASDISRSYSFSEQQGEHAVFAELVKRVDALTLELVDWVRPHRYFGSIQEQAHYGVAQILLDFGWVKGLSLDQMIDERVTYAFMPHSFGHMLGLQVHDVGGNLEDASGKASQAPERFPNLRTNRKIEPRQVVTIEPGVYFIDALLQPFGHGPLARHFDWQALDAMRDFGGVRIEDNIVVTEHGASNLTRAQGLR</sequence>
<keyword evidence="5 7" id="KW-0482">Metalloprotease</keyword>
<keyword evidence="3 7" id="KW-0378">Hydrolase</keyword>
<dbReference type="Pfam" id="PF21216">
    <property type="entry name" value="PepQ_N"/>
    <property type="match status" value="1"/>
</dbReference>
<dbReference type="InterPro" id="IPR048819">
    <property type="entry name" value="PepQ_N"/>
</dbReference>
<dbReference type="AlphaFoldDB" id="A0A327WYS5"/>
<dbReference type="Proteomes" id="UP000249203">
    <property type="component" value="Unassembled WGS sequence"/>
</dbReference>
<reference evidence="10 11" key="1">
    <citation type="submission" date="2018-06" db="EMBL/GenBank/DDBJ databases">
        <title>Genomic Encyclopedia of Type Strains, Phase III (KMG-III): the genomes of soil and plant-associated and newly described type strains.</title>
        <authorList>
            <person name="Whitman W."/>
        </authorList>
    </citation>
    <scope>NUCLEOTIDE SEQUENCE [LARGE SCALE GENOMIC DNA]</scope>
    <source>
        <strain evidence="10 11">CGMCC 1.15366</strain>
    </source>
</reference>
<dbReference type="GO" id="GO:0005829">
    <property type="term" value="C:cytosol"/>
    <property type="evidence" value="ECO:0007669"/>
    <property type="project" value="TreeGrafter"/>
</dbReference>
<dbReference type="GO" id="GO:0008235">
    <property type="term" value="F:metalloexopeptidase activity"/>
    <property type="evidence" value="ECO:0007669"/>
    <property type="project" value="UniProtKB-UniRule"/>
</dbReference>
<dbReference type="PANTHER" id="PTHR43226">
    <property type="entry name" value="XAA-PRO AMINOPEPTIDASE 3"/>
    <property type="match status" value="1"/>
</dbReference>
<evidence type="ECO:0000259" key="8">
    <source>
        <dbReference type="Pfam" id="PF00557"/>
    </source>
</evidence>
<dbReference type="SUPFAM" id="SSF55920">
    <property type="entry name" value="Creatinase/aminopeptidase"/>
    <property type="match status" value="1"/>
</dbReference>
<evidence type="ECO:0000256" key="3">
    <source>
        <dbReference type="ARBA" id="ARBA00022801"/>
    </source>
</evidence>
<keyword evidence="6 7" id="KW-0464">Manganese</keyword>
<dbReference type="HAMAP" id="MF_01279">
    <property type="entry name" value="X_Pro_dipeptid"/>
    <property type="match status" value="1"/>
</dbReference>